<protein>
    <recommendedName>
        <fullName evidence="2">Fucosyltransferase N-terminal domain-containing protein</fullName>
    </recommendedName>
</protein>
<dbReference type="SUPFAM" id="SSF53756">
    <property type="entry name" value="UDP-Glycosyltransferase/glycogen phosphorylase"/>
    <property type="match status" value="1"/>
</dbReference>
<evidence type="ECO:0000256" key="1">
    <source>
        <dbReference type="SAM" id="MobiDB-lite"/>
    </source>
</evidence>
<sequence length="277" mass="31873">MQQVLNPIWININSHVLSQQFNNSGRFMRYMKLQDANIEDDNVYSGDHTEDANFDVGDNIADSKVDVGYVEDEEDNDVTQNQRGGDESYDKPKNKGKSKLLDLGVSIHDTEDNYSGGKNNRDNTNEEDEETEDIRLNNSPYIVHEDEEEQLLSNPPKMSGVKLVSEWHLPTPFHNSFRACRYNQCKWVADNSIADAVLFRASSVRNWIIEPFPRKPGQRWVVYTSDPAAKMFRLEGTDVANNFNATVTYQLHSDYPRLFGRLQRIKPPVKDYGTQIY</sequence>
<keyword evidence="4" id="KW-1185">Reference proteome</keyword>
<evidence type="ECO:0000259" key="2">
    <source>
        <dbReference type="Pfam" id="PF17039"/>
    </source>
</evidence>
<proteinExistence type="predicted"/>
<dbReference type="Proteomes" id="UP000762676">
    <property type="component" value="Unassembled WGS sequence"/>
</dbReference>
<feature type="domain" description="Fucosyltransferase N-terminal" evidence="2">
    <location>
        <begin position="167"/>
        <end position="257"/>
    </location>
</feature>
<reference evidence="3 4" key="1">
    <citation type="journal article" date="2021" name="Elife">
        <title>Chloroplast acquisition without the gene transfer in kleptoplastic sea slugs, Plakobranchus ocellatus.</title>
        <authorList>
            <person name="Maeda T."/>
            <person name="Takahashi S."/>
            <person name="Yoshida T."/>
            <person name="Shimamura S."/>
            <person name="Takaki Y."/>
            <person name="Nagai Y."/>
            <person name="Toyoda A."/>
            <person name="Suzuki Y."/>
            <person name="Arimoto A."/>
            <person name="Ishii H."/>
            <person name="Satoh N."/>
            <person name="Nishiyama T."/>
            <person name="Hasebe M."/>
            <person name="Maruyama T."/>
            <person name="Minagawa J."/>
            <person name="Obokata J."/>
            <person name="Shigenobu S."/>
        </authorList>
    </citation>
    <scope>NUCLEOTIDE SEQUENCE [LARGE SCALE GENOMIC DNA]</scope>
</reference>
<evidence type="ECO:0000313" key="4">
    <source>
        <dbReference type="Proteomes" id="UP000762676"/>
    </source>
</evidence>
<dbReference type="AlphaFoldDB" id="A0AAV4G4Q8"/>
<accession>A0AAV4G4Q8</accession>
<dbReference type="Pfam" id="PF17039">
    <property type="entry name" value="Glyco_tran_10_N"/>
    <property type="match status" value="1"/>
</dbReference>
<dbReference type="InterPro" id="IPR031481">
    <property type="entry name" value="Glyco_tran_10_N"/>
</dbReference>
<feature type="compositionally biased region" description="Basic and acidic residues" evidence="1">
    <location>
        <begin position="84"/>
        <end position="93"/>
    </location>
</feature>
<name>A0AAV4G4Q8_9GAST</name>
<dbReference type="EMBL" id="BMAT01004771">
    <property type="protein sequence ID" value="GFR79990.1"/>
    <property type="molecule type" value="Genomic_DNA"/>
</dbReference>
<organism evidence="3 4">
    <name type="scientific">Elysia marginata</name>
    <dbReference type="NCBI Taxonomy" id="1093978"/>
    <lineage>
        <taxon>Eukaryota</taxon>
        <taxon>Metazoa</taxon>
        <taxon>Spiralia</taxon>
        <taxon>Lophotrochozoa</taxon>
        <taxon>Mollusca</taxon>
        <taxon>Gastropoda</taxon>
        <taxon>Heterobranchia</taxon>
        <taxon>Euthyneura</taxon>
        <taxon>Panpulmonata</taxon>
        <taxon>Sacoglossa</taxon>
        <taxon>Placobranchoidea</taxon>
        <taxon>Plakobranchidae</taxon>
        <taxon>Elysia</taxon>
    </lineage>
</organism>
<feature type="region of interest" description="Disordered" evidence="1">
    <location>
        <begin position="68"/>
        <end position="134"/>
    </location>
</feature>
<comment type="caution">
    <text evidence="3">The sequence shown here is derived from an EMBL/GenBank/DDBJ whole genome shotgun (WGS) entry which is preliminary data.</text>
</comment>
<gene>
    <name evidence="3" type="ORF">ElyMa_002302400</name>
</gene>
<evidence type="ECO:0000313" key="3">
    <source>
        <dbReference type="EMBL" id="GFR79990.1"/>
    </source>
</evidence>